<dbReference type="EMBL" id="FUEG01000006">
    <property type="protein sequence ID" value="SJL05478.1"/>
    <property type="molecule type" value="Genomic_DNA"/>
</dbReference>
<dbReference type="Pfam" id="PF10213">
    <property type="entry name" value="MRP-S28"/>
    <property type="match status" value="1"/>
</dbReference>
<evidence type="ECO:0000259" key="2">
    <source>
        <dbReference type="Pfam" id="PF10213"/>
    </source>
</evidence>
<accession>A0A284R9R9</accession>
<dbReference type="GO" id="GO:0005763">
    <property type="term" value="C:mitochondrial small ribosomal subunit"/>
    <property type="evidence" value="ECO:0007669"/>
    <property type="project" value="TreeGrafter"/>
</dbReference>
<protein>
    <recommendedName>
        <fullName evidence="2">Small ribosomal subunit protein mS35 mitochondrial conserved domain-containing protein</fullName>
    </recommendedName>
</protein>
<keyword evidence="4" id="KW-1185">Reference proteome</keyword>
<sequence>MAFRVARCLTRPVHRYQSRPVISPSLRRNFAASASPPGSDGSKGGDKLAARKKEEDDELITEDLLEDILEDPYDGDDTVSAGHMMLQQQRETLHYLRLIEHEMPKLVAYRKPFIPPTSATPLVVRSLGYGGEPHPATNKRVVVVAVDDLPLKDEAAIHRIKLLAGPRWAPRPPSDGGFSNLDNWGNGYIKISCENFPKPEMNLSWASDTLDRLIQEANRPGKNKLDDVPLDLRHIFSRARKAKKGEHLRGRIYSRPTIHDFPKEWLPPTAISDSN</sequence>
<dbReference type="AlphaFoldDB" id="A0A284R9R9"/>
<organism evidence="3 4">
    <name type="scientific">Armillaria ostoyae</name>
    <name type="common">Armillaria root rot fungus</name>
    <dbReference type="NCBI Taxonomy" id="47428"/>
    <lineage>
        <taxon>Eukaryota</taxon>
        <taxon>Fungi</taxon>
        <taxon>Dikarya</taxon>
        <taxon>Basidiomycota</taxon>
        <taxon>Agaricomycotina</taxon>
        <taxon>Agaricomycetes</taxon>
        <taxon>Agaricomycetidae</taxon>
        <taxon>Agaricales</taxon>
        <taxon>Marasmiineae</taxon>
        <taxon>Physalacriaceae</taxon>
        <taxon>Armillaria</taxon>
    </lineage>
</organism>
<proteinExistence type="predicted"/>
<feature type="domain" description="Small ribosomal subunit protein mS35 mitochondrial conserved" evidence="2">
    <location>
        <begin position="112"/>
        <end position="265"/>
    </location>
</feature>
<dbReference type="PANTHER" id="PTHR13490">
    <property type="entry name" value="MITOCHONDRIAL 28S RIBOSOMAL PROTEIN S28"/>
    <property type="match status" value="1"/>
</dbReference>
<gene>
    <name evidence="3" type="ORF">ARMOST_08846</name>
</gene>
<name>A0A284R9R9_ARMOS</name>
<dbReference type="InterPro" id="IPR039848">
    <property type="entry name" value="Ribosomal_mS35_mt"/>
</dbReference>
<evidence type="ECO:0000313" key="4">
    <source>
        <dbReference type="Proteomes" id="UP000219338"/>
    </source>
</evidence>
<dbReference type="GO" id="GO:0032543">
    <property type="term" value="P:mitochondrial translation"/>
    <property type="evidence" value="ECO:0007669"/>
    <property type="project" value="InterPro"/>
</dbReference>
<dbReference type="Proteomes" id="UP000219338">
    <property type="component" value="Unassembled WGS sequence"/>
</dbReference>
<evidence type="ECO:0000313" key="3">
    <source>
        <dbReference type="EMBL" id="SJL05478.1"/>
    </source>
</evidence>
<feature type="region of interest" description="Disordered" evidence="1">
    <location>
        <begin position="28"/>
        <end position="58"/>
    </location>
</feature>
<dbReference type="OMA" id="AMNLKWA"/>
<evidence type="ECO:0000256" key="1">
    <source>
        <dbReference type="SAM" id="MobiDB-lite"/>
    </source>
</evidence>
<dbReference type="OrthoDB" id="283424at2759"/>
<dbReference type="PANTHER" id="PTHR13490:SF0">
    <property type="entry name" value="SMALL RIBOSOMAL SUBUNIT PROTEIN MS35"/>
    <property type="match status" value="1"/>
</dbReference>
<dbReference type="InterPro" id="IPR019349">
    <property type="entry name" value="Ribosomal_mS35_mit"/>
</dbReference>
<reference evidence="4" key="1">
    <citation type="journal article" date="2017" name="Nat. Ecol. Evol.">
        <title>Genome expansion and lineage-specific genetic innovations in the forest pathogenic fungi Armillaria.</title>
        <authorList>
            <person name="Sipos G."/>
            <person name="Prasanna A.N."/>
            <person name="Walter M.C."/>
            <person name="O'Connor E."/>
            <person name="Balint B."/>
            <person name="Krizsan K."/>
            <person name="Kiss B."/>
            <person name="Hess J."/>
            <person name="Varga T."/>
            <person name="Slot J."/>
            <person name="Riley R."/>
            <person name="Boka B."/>
            <person name="Rigling D."/>
            <person name="Barry K."/>
            <person name="Lee J."/>
            <person name="Mihaltcheva S."/>
            <person name="LaButti K."/>
            <person name="Lipzen A."/>
            <person name="Waldron R."/>
            <person name="Moloney N.M."/>
            <person name="Sperisen C."/>
            <person name="Kredics L."/>
            <person name="Vagvoelgyi C."/>
            <person name="Patrignani A."/>
            <person name="Fitzpatrick D."/>
            <person name="Nagy I."/>
            <person name="Doyle S."/>
            <person name="Anderson J.B."/>
            <person name="Grigoriev I.V."/>
            <person name="Gueldener U."/>
            <person name="Muensterkoetter M."/>
            <person name="Nagy L.G."/>
        </authorList>
    </citation>
    <scope>NUCLEOTIDE SEQUENCE [LARGE SCALE GENOMIC DNA]</scope>
    <source>
        <strain evidence="4">C18/9</strain>
    </source>
</reference>
<feature type="compositionally biased region" description="Basic and acidic residues" evidence="1">
    <location>
        <begin position="43"/>
        <end position="54"/>
    </location>
</feature>
<dbReference type="GO" id="GO:0003735">
    <property type="term" value="F:structural constituent of ribosome"/>
    <property type="evidence" value="ECO:0007669"/>
    <property type="project" value="InterPro"/>
</dbReference>
<dbReference type="STRING" id="47428.A0A284R9R9"/>